<evidence type="ECO:0000256" key="6">
    <source>
        <dbReference type="ARBA" id="ARBA00023136"/>
    </source>
</evidence>
<keyword evidence="4 7" id="KW-0812">Transmembrane</keyword>
<feature type="transmembrane region" description="Helical" evidence="7">
    <location>
        <begin position="336"/>
        <end position="359"/>
    </location>
</feature>
<organism evidence="8 9">
    <name type="scientific">Rubellimicrobium thermophilum DSM 16684</name>
    <dbReference type="NCBI Taxonomy" id="1123069"/>
    <lineage>
        <taxon>Bacteria</taxon>
        <taxon>Pseudomonadati</taxon>
        <taxon>Pseudomonadota</taxon>
        <taxon>Alphaproteobacteria</taxon>
        <taxon>Rhodobacterales</taxon>
        <taxon>Roseobacteraceae</taxon>
        <taxon>Rubellimicrobium</taxon>
    </lineage>
</organism>
<comment type="similarity">
    <text evidence="2">Belongs to the polysaccharide synthase family.</text>
</comment>
<dbReference type="Proteomes" id="UP000015346">
    <property type="component" value="Unassembled WGS sequence"/>
</dbReference>
<evidence type="ECO:0000256" key="5">
    <source>
        <dbReference type="ARBA" id="ARBA00022989"/>
    </source>
</evidence>
<dbReference type="HOGENOM" id="CLU_026911_3_2_5"/>
<keyword evidence="9" id="KW-1185">Reference proteome</keyword>
<feature type="transmembrane region" description="Helical" evidence="7">
    <location>
        <begin position="55"/>
        <end position="77"/>
    </location>
</feature>
<dbReference type="PANTHER" id="PTHR30250">
    <property type="entry name" value="PST FAMILY PREDICTED COLANIC ACID TRANSPORTER"/>
    <property type="match status" value="1"/>
</dbReference>
<evidence type="ECO:0000256" key="4">
    <source>
        <dbReference type="ARBA" id="ARBA00022692"/>
    </source>
</evidence>
<feature type="transmembrane region" description="Helical" evidence="7">
    <location>
        <begin position="430"/>
        <end position="454"/>
    </location>
</feature>
<reference evidence="8 9" key="1">
    <citation type="journal article" date="2013" name="Stand. Genomic Sci.">
        <title>Genome sequence of the reddish-pigmented Rubellimicrobium thermophilum type strain (DSM 16684(T)), a member of the Roseobacter clade.</title>
        <authorList>
            <person name="Fiebig A."/>
            <person name="Riedel T."/>
            <person name="Gronow S."/>
            <person name="Petersen J."/>
            <person name="Klenk H.P."/>
            <person name="Goker M."/>
        </authorList>
    </citation>
    <scope>NUCLEOTIDE SEQUENCE [LARGE SCALE GENOMIC DNA]</scope>
    <source>
        <strain evidence="8 9">DSM 16684</strain>
    </source>
</reference>
<dbReference type="EMBL" id="AOLV01000042">
    <property type="protein sequence ID" value="EPX82376.1"/>
    <property type="molecule type" value="Genomic_DNA"/>
</dbReference>
<dbReference type="PANTHER" id="PTHR30250:SF10">
    <property type="entry name" value="LIPOPOLYSACCHARIDE BIOSYNTHESIS PROTEIN WZXC"/>
    <property type="match status" value="1"/>
</dbReference>
<keyword evidence="6 7" id="KW-0472">Membrane</keyword>
<feature type="transmembrane region" description="Helical" evidence="7">
    <location>
        <begin position="105"/>
        <end position="123"/>
    </location>
</feature>
<evidence type="ECO:0000313" key="8">
    <source>
        <dbReference type="EMBL" id="EPX82376.1"/>
    </source>
</evidence>
<feature type="transmembrane region" description="Helical" evidence="7">
    <location>
        <begin position="396"/>
        <end position="418"/>
    </location>
</feature>
<feature type="transmembrane region" description="Helical" evidence="7">
    <location>
        <begin position="305"/>
        <end position="324"/>
    </location>
</feature>
<gene>
    <name evidence="8" type="ORF">ruthe_03305</name>
</gene>
<proteinExistence type="inferred from homology"/>
<dbReference type="STRING" id="1123069.ruthe_03305"/>
<dbReference type="OrthoDB" id="7605542at2"/>
<evidence type="ECO:0000256" key="1">
    <source>
        <dbReference type="ARBA" id="ARBA00004651"/>
    </source>
</evidence>
<evidence type="ECO:0000313" key="9">
    <source>
        <dbReference type="Proteomes" id="UP000015346"/>
    </source>
</evidence>
<name>S9QLM6_9RHOB</name>
<dbReference type="GO" id="GO:0005886">
    <property type="term" value="C:plasma membrane"/>
    <property type="evidence" value="ECO:0007669"/>
    <property type="project" value="UniProtKB-SubCell"/>
</dbReference>
<dbReference type="AlphaFoldDB" id="S9QLM6"/>
<comment type="subcellular location">
    <subcellularLocation>
        <location evidence="1">Cell membrane</location>
        <topology evidence="1">Multi-pass membrane protein</topology>
    </subcellularLocation>
</comment>
<dbReference type="Pfam" id="PF13440">
    <property type="entry name" value="Polysacc_synt_3"/>
    <property type="match status" value="1"/>
</dbReference>
<sequence length="456" mass="47644">MTAAPLPDPASFAPGRSLGARVLRSSVITMGGFAASQGLRLVSNLILTRLLFPEAFGLMAMVSVVLMALAMLSDVGLGPAIMGSRRGDDPAFLDTAWTIQILRGLLLWLAALGLAGPLARFWGEADLALYLPVAALSLLIAGFNPTRLETQNRHLRAGRVTLIELATQGIGALSAVLLAWATGSVWALVASNLIAALAMLLLLDLGLPGPRNRLRWEREAASELIRFGRWIFLATLCGFVIGQADKVILGRHLDLAQFGRYNIAWFLASVPLLLGGAVARRVLIPVYRDSSPAASAANRARIRRLRGAALLGLMGLSGLIALGGDRLVGLLYDPRYHAAGILVVLIAAIQGPAILILTCDQAALAAGDSRRFFVFTLIRAGLVTLGLLGGLQAGGLMGAVIGQGLANLAAYPALAWLLRPHGAWDPGLDAAALSLSGLAGAAAIWLHAGLFAALSG</sequence>
<dbReference type="PATRIC" id="fig|1123069.3.peg.3273"/>
<evidence type="ECO:0000256" key="7">
    <source>
        <dbReference type="SAM" id="Phobius"/>
    </source>
</evidence>
<accession>S9QLM6</accession>
<feature type="transmembrane region" description="Helical" evidence="7">
    <location>
        <begin position="371"/>
        <end position="390"/>
    </location>
</feature>
<feature type="transmembrane region" description="Helical" evidence="7">
    <location>
        <begin position="264"/>
        <end position="284"/>
    </location>
</feature>
<feature type="transmembrane region" description="Helical" evidence="7">
    <location>
        <begin position="129"/>
        <end position="148"/>
    </location>
</feature>
<keyword evidence="5 7" id="KW-1133">Transmembrane helix</keyword>
<dbReference type="InterPro" id="IPR050833">
    <property type="entry name" value="Poly_Biosynth_Transport"/>
</dbReference>
<feature type="transmembrane region" description="Helical" evidence="7">
    <location>
        <begin position="227"/>
        <end position="244"/>
    </location>
</feature>
<evidence type="ECO:0000256" key="2">
    <source>
        <dbReference type="ARBA" id="ARBA00007430"/>
    </source>
</evidence>
<feature type="transmembrane region" description="Helical" evidence="7">
    <location>
        <begin position="186"/>
        <end position="207"/>
    </location>
</feature>
<feature type="transmembrane region" description="Helical" evidence="7">
    <location>
        <begin position="160"/>
        <end position="180"/>
    </location>
</feature>
<dbReference type="RefSeq" id="WP_021099357.1">
    <property type="nucleotide sequence ID" value="NZ_KE557327.1"/>
</dbReference>
<comment type="caution">
    <text evidence="8">The sequence shown here is derived from an EMBL/GenBank/DDBJ whole genome shotgun (WGS) entry which is preliminary data.</text>
</comment>
<evidence type="ECO:0000256" key="3">
    <source>
        <dbReference type="ARBA" id="ARBA00022475"/>
    </source>
</evidence>
<keyword evidence="3" id="KW-1003">Cell membrane</keyword>
<protein>
    <submittedName>
        <fullName evidence="8">Membrane protein</fullName>
    </submittedName>
</protein>